<keyword evidence="1" id="KW-0378">Hydrolase</keyword>
<evidence type="ECO:0000313" key="3">
    <source>
        <dbReference type="EMBL" id="OGG15739.1"/>
    </source>
</evidence>
<organism evidence="3 4">
    <name type="scientific">Candidatus Gottesmanbacteria bacterium RIFCSPHIGHO2_02_FULL_39_11</name>
    <dbReference type="NCBI Taxonomy" id="1798382"/>
    <lineage>
        <taxon>Bacteria</taxon>
        <taxon>Candidatus Gottesmaniibacteriota</taxon>
    </lineage>
</organism>
<dbReference type="PANTHER" id="PTHR21340">
    <property type="entry name" value="DIADENOSINE 5,5-P1,P4-TETRAPHOSPHATE PYROPHOSPHOHYDROLASE MUTT"/>
    <property type="match status" value="1"/>
</dbReference>
<dbReference type="STRING" id="1798382.A3D77_01800"/>
<proteinExistence type="predicted"/>
<dbReference type="GO" id="GO:0006754">
    <property type="term" value="P:ATP biosynthetic process"/>
    <property type="evidence" value="ECO:0007669"/>
    <property type="project" value="TreeGrafter"/>
</dbReference>
<dbReference type="SUPFAM" id="SSF55811">
    <property type="entry name" value="Nudix"/>
    <property type="match status" value="1"/>
</dbReference>
<dbReference type="PANTHER" id="PTHR21340:SF0">
    <property type="entry name" value="BIS(5'-NUCLEOSYL)-TETRAPHOSPHATASE [ASYMMETRICAL]"/>
    <property type="match status" value="1"/>
</dbReference>
<dbReference type="Proteomes" id="UP000176923">
    <property type="component" value="Unassembled WGS sequence"/>
</dbReference>
<dbReference type="AlphaFoldDB" id="A0A1F5ZTF1"/>
<dbReference type="Gene3D" id="3.90.79.10">
    <property type="entry name" value="Nucleoside Triphosphate Pyrophosphohydrolase"/>
    <property type="match status" value="1"/>
</dbReference>
<dbReference type="GO" id="GO:0006167">
    <property type="term" value="P:AMP biosynthetic process"/>
    <property type="evidence" value="ECO:0007669"/>
    <property type="project" value="TreeGrafter"/>
</dbReference>
<dbReference type="Pfam" id="PF00293">
    <property type="entry name" value="NUDIX"/>
    <property type="match status" value="1"/>
</dbReference>
<name>A0A1F5ZTF1_9BACT</name>
<protein>
    <recommendedName>
        <fullName evidence="2">Nudix hydrolase domain-containing protein</fullName>
    </recommendedName>
</protein>
<dbReference type="PROSITE" id="PS51462">
    <property type="entry name" value="NUDIX"/>
    <property type="match status" value="1"/>
</dbReference>
<dbReference type="GO" id="GO:0004081">
    <property type="term" value="F:bis(5'-nucleosyl)-tetraphosphatase (asymmetrical) activity"/>
    <property type="evidence" value="ECO:0007669"/>
    <property type="project" value="TreeGrafter"/>
</dbReference>
<dbReference type="CDD" id="cd03673">
    <property type="entry name" value="NUDIX_Ap6A_hydrolase"/>
    <property type="match status" value="1"/>
</dbReference>
<feature type="domain" description="Nudix hydrolase" evidence="2">
    <location>
        <begin position="4"/>
        <end position="146"/>
    </location>
</feature>
<gene>
    <name evidence="3" type="ORF">A3D77_01800</name>
</gene>
<sequence>MPIKREFSAGGIVYKKGKGERGKVKDKDTLWLVCQHSQHKGWVFPKGLIGDHVEGESVENTAVREVKEETGVTAEIIQKLEKPVQYFYSFQGEKRLKTVYYFLMKYIKGDITKHDFEMMAVEWLETEKVLERLSYQSDKEAFNEVLKMKNWD</sequence>
<evidence type="ECO:0000256" key="1">
    <source>
        <dbReference type="ARBA" id="ARBA00022801"/>
    </source>
</evidence>
<dbReference type="EMBL" id="MFJL01000019">
    <property type="protein sequence ID" value="OGG15739.1"/>
    <property type="molecule type" value="Genomic_DNA"/>
</dbReference>
<dbReference type="InterPro" id="IPR015797">
    <property type="entry name" value="NUDIX_hydrolase-like_dom_sf"/>
</dbReference>
<dbReference type="InterPro" id="IPR051325">
    <property type="entry name" value="Nudix_hydrolase_domain"/>
</dbReference>
<accession>A0A1F5ZTF1</accession>
<dbReference type="InterPro" id="IPR020084">
    <property type="entry name" value="NUDIX_hydrolase_CS"/>
</dbReference>
<dbReference type="PROSITE" id="PS00893">
    <property type="entry name" value="NUDIX_BOX"/>
    <property type="match status" value="1"/>
</dbReference>
<reference evidence="3 4" key="1">
    <citation type="journal article" date="2016" name="Nat. Commun.">
        <title>Thousands of microbial genomes shed light on interconnected biogeochemical processes in an aquifer system.</title>
        <authorList>
            <person name="Anantharaman K."/>
            <person name="Brown C.T."/>
            <person name="Hug L.A."/>
            <person name="Sharon I."/>
            <person name="Castelle C.J."/>
            <person name="Probst A.J."/>
            <person name="Thomas B.C."/>
            <person name="Singh A."/>
            <person name="Wilkins M.J."/>
            <person name="Karaoz U."/>
            <person name="Brodie E.L."/>
            <person name="Williams K.H."/>
            <person name="Hubbard S.S."/>
            <person name="Banfield J.F."/>
        </authorList>
    </citation>
    <scope>NUCLEOTIDE SEQUENCE [LARGE SCALE GENOMIC DNA]</scope>
</reference>
<evidence type="ECO:0000259" key="2">
    <source>
        <dbReference type="PROSITE" id="PS51462"/>
    </source>
</evidence>
<evidence type="ECO:0000313" key="4">
    <source>
        <dbReference type="Proteomes" id="UP000176923"/>
    </source>
</evidence>
<dbReference type="InterPro" id="IPR000086">
    <property type="entry name" value="NUDIX_hydrolase_dom"/>
</dbReference>
<comment type="caution">
    <text evidence="3">The sequence shown here is derived from an EMBL/GenBank/DDBJ whole genome shotgun (WGS) entry which is preliminary data.</text>
</comment>